<evidence type="ECO:0000313" key="2">
    <source>
        <dbReference type="Proteomes" id="UP001055879"/>
    </source>
</evidence>
<comment type="caution">
    <text evidence="1">The sequence shown here is derived from an EMBL/GenBank/DDBJ whole genome shotgun (WGS) entry which is preliminary data.</text>
</comment>
<gene>
    <name evidence="1" type="ORF">L6452_33364</name>
</gene>
<reference evidence="1 2" key="2">
    <citation type="journal article" date="2022" name="Mol. Ecol. Resour.">
        <title>The genomes of chicory, endive, great burdock and yacon provide insights into Asteraceae paleo-polyploidization history and plant inulin production.</title>
        <authorList>
            <person name="Fan W."/>
            <person name="Wang S."/>
            <person name="Wang H."/>
            <person name="Wang A."/>
            <person name="Jiang F."/>
            <person name="Liu H."/>
            <person name="Zhao H."/>
            <person name="Xu D."/>
            <person name="Zhang Y."/>
        </authorList>
    </citation>
    <scope>NUCLEOTIDE SEQUENCE [LARGE SCALE GENOMIC DNA]</scope>
    <source>
        <strain evidence="2">cv. Niubang</strain>
    </source>
</reference>
<dbReference type="Proteomes" id="UP001055879">
    <property type="component" value="Linkage Group LG12"/>
</dbReference>
<sequence>MDLMMKILAMVVFLFLFGVEAFGSFSSSSSDSRLHTQRAASSSSRLHLLLVVPILLLRFHREFEILFSRVFRSYFAFPPILSPNRCSFTITFALRSRHSPPMIIDSKMPVNLRCGICFRDFVLIILLASVASLSSRSSANAYLEKERTLAIVKPDGVSGNYTSSIRKIILESGFSIQREFTVHLDEDGVRRFYAEHSTKSFFPSLTKYMTSGPVLIMILQKVNAVADWRALIGPTDARKAKMTHPNSIRAMCGEDLERNCVHGSDSVESAAREISFFFKEAFPEGTTLEHDEL</sequence>
<accession>A0ACB8YJF8</accession>
<name>A0ACB8YJF8_ARCLA</name>
<evidence type="ECO:0000313" key="1">
    <source>
        <dbReference type="EMBL" id="KAI3684145.1"/>
    </source>
</evidence>
<keyword evidence="2" id="KW-1185">Reference proteome</keyword>
<proteinExistence type="predicted"/>
<reference evidence="2" key="1">
    <citation type="journal article" date="2022" name="Mol. Ecol. Resour.">
        <title>The genomes of chicory, endive, great burdock and yacon provide insights into Asteraceae palaeo-polyploidization history and plant inulin production.</title>
        <authorList>
            <person name="Fan W."/>
            <person name="Wang S."/>
            <person name="Wang H."/>
            <person name="Wang A."/>
            <person name="Jiang F."/>
            <person name="Liu H."/>
            <person name="Zhao H."/>
            <person name="Xu D."/>
            <person name="Zhang Y."/>
        </authorList>
    </citation>
    <scope>NUCLEOTIDE SEQUENCE [LARGE SCALE GENOMIC DNA]</scope>
    <source>
        <strain evidence="2">cv. Niubang</strain>
    </source>
</reference>
<organism evidence="1 2">
    <name type="scientific">Arctium lappa</name>
    <name type="common">Greater burdock</name>
    <name type="synonym">Lappa major</name>
    <dbReference type="NCBI Taxonomy" id="4217"/>
    <lineage>
        <taxon>Eukaryota</taxon>
        <taxon>Viridiplantae</taxon>
        <taxon>Streptophyta</taxon>
        <taxon>Embryophyta</taxon>
        <taxon>Tracheophyta</taxon>
        <taxon>Spermatophyta</taxon>
        <taxon>Magnoliopsida</taxon>
        <taxon>eudicotyledons</taxon>
        <taxon>Gunneridae</taxon>
        <taxon>Pentapetalae</taxon>
        <taxon>asterids</taxon>
        <taxon>campanulids</taxon>
        <taxon>Asterales</taxon>
        <taxon>Asteraceae</taxon>
        <taxon>Carduoideae</taxon>
        <taxon>Cardueae</taxon>
        <taxon>Arctiinae</taxon>
        <taxon>Arctium</taxon>
    </lineage>
</organism>
<dbReference type="EMBL" id="CM042058">
    <property type="protein sequence ID" value="KAI3684145.1"/>
    <property type="molecule type" value="Genomic_DNA"/>
</dbReference>
<protein>
    <submittedName>
        <fullName evidence="1">Uncharacterized protein</fullName>
    </submittedName>
</protein>